<accession>A0ABY8HMQ6</accession>
<reference evidence="1 2" key="1">
    <citation type="submission" date="2023-03" db="EMBL/GenBank/DDBJ databases">
        <title>Comparative genome and transcriptome analysis combination mining strategies for increasing vitamin B12 production of Ensifer adhaerens strain.</title>
        <authorList>
            <person name="Yongheng L."/>
        </authorList>
    </citation>
    <scope>NUCLEOTIDE SEQUENCE [LARGE SCALE GENOMIC DNA]</scope>
    <source>
        <strain evidence="1 2">Casida A-T305</strain>
        <plasmid evidence="1 2">unnamedA</plasmid>
    </source>
</reference>
<keyword evidence="2" id="KW-1185">Reference proteome</keyword>
<evidence type="ECO:0008006" key="3">
    <source>
        <dbReference type="Google" id="ProtNLM"/>
    </source>
</evidence>
<dbReference type="Proteomes" id="UP001214094">
    <property type="component" value="Plasmid unnamedA"/>
</dbReference>
<geneLocation type="plasmid" evidence="1 2">
    <name>unnamedA</name>
</geneLocation>
<dbReference type="GeneID" id="29521050"/>
<name>A0ABY8HMQ6_ENSAD</name>
<evidence type="ECO:0000313" key="2">
    <source>
        <dbReference type="Proteomes" id="UP001214094"/>
    </source>
</evidence>
<evidence type="ECO:0000313" key="1">
    <source>
        <dbReference type="EMBL" id="WFP93086.1"/>
    </source>
</evidence>
<keyword evidence="1" id="KW-0614">Plasmid</keyword>
<organism evidence="1 2">
    <name type="scientific">Ensifer adhaerens</name>
    <name type="common">Sinorhizobium morelense</name>
    <dbReference type="NCBI Taxonomy" id="106592"/>
    <lineage>
        <taxon>Bacteria</taxon>
        <taxon>Pseudomonadati</taxon>
        <taxon>Pseudomonadota</taxon>
        <taxon>Alphaproteobacteria</taxon>
        <taxon>Hyphomicrobiales</taxon>
        <taxon>Rhizobiaceae</taxon>
        <taxon>Sinorhizobium/Ensifer group</taxon>
        <taxon>Ensifer</taxon>
    </lineage>
</organism>
<protein>
    <recommendedName>
        <fullName evidence="3">Nodulation protein</fullName>
    </recommendedName>
</protein>
<sequence length="86" mass="9798">MDKSSRAVEDLQGLAAVTRRFPSRSLEIRRLLLRDENFRGICADLAAVEDALACVDRLPLHLRDERRAEFEGMIESLASEIEQSLR</sequence>
<dbReference type="RefSeq" id="WP_051659426.1">
    <property type="nucleotide sequence ID" value="NZ_CP015881.1"/>
</dbReference>
<gene>
    <name evidence="1" type="ORF">P4B07_25420</name>
</gene>
<proteinExistence type="predicted"/>
<dbReference type="EMBL" id="CP121309">
    <property type="protein sequence ID" value="WFP93086.1"/>
    <property type="molecule type" value="Genomic_DNA"/>
</dbReference>